<evidence type="ECO:0000256" key="4">
    <source>
        <dbReference type="ARBA" id="ARBA00023163"/>
    </source>
</evidence>
<dbReference type="InterPro" id="IPR005119">
    <property type="entry name" value="LysR_subst-bd"/>
</dbReference>
<evidence type="ECO:0000256" key="1">
    <source>
        <dbReference type="ARBA" id="ARBA00009437"/>
    </source>
</evidence>
<feature type="domain" description="HTH lysR-type" evidence="5">
    <location>
        <begin position="7"/>
        <end position="64"/>
    </location>
</feature>
<evidence type="ECO:0000313" key="7">
    <source>
        <dbReference type="Proteomes" id="UP001595710"/>
    </source>
</evidence>
<dbReference type="Proteomes" id="UP001595710">
    <property type="component" value="Unassembled WGS sequence"/>
</dbReference>
<dbReference type="InterPro" id="IPR036388">
    <property type="entry name" value="WH-like_DNA-bd_sf"/>
</dbReference>
<dbReference type="Gene3D" id="3.40.190.10">
    <property type="entry name" value="Periplasmic binding protein-like II"/>
    <property type="match status" value="2"/>
</dbReference>
<dbReference type="InterPro" id="IPR036390">
    <property type="entry name" value="WH_DNA-bd_sf"/>
</dbReference>
<comment type="similarity">
    <text evidence="1">Belongs to the LysR transcriptional regulatory family.</text>
</comment>
<dbReference type="PANTHER" id="PTHR30537">
    <property type="entry name" value="HTH-TYPE TRANSCRIPTIONAL REGULATOR"/>
    <property type="match status" value="1"/>
</dbReference>
<keyword evidence="2" id="KW-0805">Transcription regulation</keyword>
<dbReference type="InterPro" id="IPR000847">
    <property type="entry name" value="LysR_HTH_N"/>
</dbReference>
<dbReference type="Pfam" id="PF03466">
    <property type="entry name" value="LysR_substrate"/>
    <property type="match status" value="1"/>
</dbReference>
<dbReference type="NCBIfam" id="NF008352">
    <property type="entry name" value="PRK11139.1"/>
    <property type="match status" value="1"/>
</dbReference>
<protein>
    <submittedName>
        <fullName evidence="6">Transcriptional regulator GcvA</fullName>
    </submittedName>
</protein>
<organism evidence="6 7">
    <name type="scientific">Reinekea marina</name>
    <dbReference type="NCBI Taxonomy" id="1310421"/>
    <lineage>
        <taxon>Bacteria</taxon>
        <taxon>Pseudomonadati</taxon>
        <taxon>Pseudomonadota</taxon>
        <taxon>Gammaproteobacteria</taxon>
        <taxon>Oceanospirillales</taxon>
        <taxon>Saccharospirillaceae</taxon>
        <taxon>Reinekea</taxon>
    </lineage>
</organism>
<accession>A0ABV7WU66</accession>
<keyword evidence="3" id="KW-0238">DNA-binding</keyword>
<comment type="caution">
    <text evidence="6">The sequence shown here is derived from an EMBL/GenBank/DDBJ whole genome shotgun (WGS) entry which is preliminary data.</text>
</comment>
<keyword evidence="7" id="KW-1185">Reference proteome</keyword>
<sequence>MAINRLPPLNALKAFEAAGRTGSFQGAARELYVTPSAISHQVKSLEEFLGTDLFERKVRRIDLTPSGKDYLIAISHAIKSIEMATDKLVSANTVEELKLSVVPAFLDRWLMPRLADFTQRHPEIELDISNSGTNQELNNSDIDMAVYFGNGDWPDIECQHLRSSVLVPVCSPSFLAQHPIKEPRDLLKYRLLQVKDRPDEWRSWFKLSKLEFNPVHRLMNMSSGMLTAQAARNGMGIALTDPNLISEEIKRGTLLVPIELSLELPKSFYLVYRKNGELSRAMTVFRAWLTQQMTIAP</sequence>
<dbReference type="SUPFAM" id="SSF46785">
    <property type="entry name" value="Winged helix' DNA-binding domain"/>
    <property type="match status" value="1"/>
</dbReference>
<dbReference type="Gene3D" id="1.10.10.10">
    <property type="entry name" value="Winged helix-like DNA-binding domain superfamily/Winged helix DNA-binding domain"/>
    <property type="match status" value="1"/>
</dbReference>
<gene>
    <name evidence="6" type="primary">gcvA</name>
    <name evidence="6" type="ORF">ACFOND_08320</name>
</gene>
<evidence type="ECO:0000259" key="5">
    <source>
        <dbReference type="PROSITE" id="PS50931"/>
    </source>
</evidence>
<reference evidence="7" key="1">
    <citation type="journal article" date="2019" name="Int. J. Syst. Evol. Microbiol.">
        <title>The Global Catalogue of Microorganisms (GCM) 10K type strain sequencing project: providing services to taxonomists for standard genome sequencing and annotation.</title>
        <authorList>
            <consortium name="The Broad Institute Genomics Platform"/>
            <consortium name="The Broad Institute Genome Sequencing Center for Infectious Disease"/>
            <person name="Wu L."/>
            <person name="Ma J."/>
        </authorList>
    </citation>
    <scope>NUCLEOTIDE SEQUENCE [LARGE SCALE GENOMIC DNA]</scope>
    <source>
        <strain evidence="7">CECT 8288</strain>
    </source>
</reference>
<dbReference type="PRINTS" id="PR00039">
    <property type="entry name" value="HTHLYSR"/>
</dbReference>
<evidence type="ECO:0000313" key="6">
    <source>
        <dbReference type="EMBL" id="MFC3701638.1"/>
    </source>
</evidence>
<dbReference type="Pfam" id="PF00126">
    <property type="entry name" value="HTH_1"/>
    <property type="match status" value="1"/>
</dbReference>
<evidence type="ECO:0000256" key="2">
    <source>
        <dbReference type="ARBA" id="ARBA00023015"/>
    </source>
</evidence>
<dbReference type="RefSeq" id="WP_290280666.1">
    <property type="nucleotide sequence ID" value="NZ_JAUFQI010000001.1"/>
</dbReference>
<name>A0ABV7WU66_9GAMM</name>
<dbReference type="SUPFAM" id="SSF53850">
    <property type="entry name" value="Periplasmic binding protein-like II"/>
    <property type="match status" value="1"/>
</dbReference>
<dbReference type="EMBL" id="JBHRYN010000010">
    <property type="protein sequence ID" value="MFC3701638.1"/>
    <property type="molecule type" value="Genomic_DNA"/>
</dbReference>
<dbReference type="PROSITE" id="PS50931">
    <property type="entry name" value="HTH_LYSR"/>
    <property type="match status" value="1"/>
</dbReference>
<dbReference type="PANTHER" id="PTHR30537:SF74">
    <property type="entry name" value="HTH-TYPE TRANSCRIPTIONAL REGULATOR TRPI"/>
    <property type="match status" value="1"/>
</dbReference>
<evidence type="ECO:0000256" key="3">
    <source>
        <dbReference type="ARBA" id="ARBA00023125"/>
    </source>
</evidence>
<proteinExistence type="inferred from homology"/>
<keyword evidence="4" id="KW-0804">Transcription</keyword>
<dbReference type="CDD" id="cd08432">
    <property type="entry name" value="PBP2_GcdR_TrpI_HvrB_AmpR_like"/>
    <property type="match status" value="1"/>
</dbReference>
<dbReference type="InterPro" id="IPR058163">
    <property type="entry name" value="LysR-type_TF_proteobact-type"/>
</dbReference>